<sequence>MRISSTLLLVSIHNNHILSHAIQMVDLNLGNTYVSNILHTGMFTSILCTKVFSYTGRIKKAPKNSISGCPTNQYGIISSHIGTYY</sequence>
<evidence type="ECO:0000313" key="2">
    <source>
        <dbReference type="Proteomes" id="UP000770717"/>
    </source>
</evidence>
<name>A0A8J6FJG3_ELECQ</name>
<keyword evidence="2" id="KW-1185">Reference proteome</keyword>
<proteinExistence type="predicted"/>
<dbReference type="EMBL" id="WNTK01000002">
    <property type="protein sequence ID" value="KAG9489102.1"/>
    <property type="molecule type" value="Genomic_DNA"/>
</dbReference>
<organism evidence="1 2">
    <name type="scientific">Eleutherodactylus coqui</name>
    <name type="common">Puerto Rican coqui</name>
    <dbReference type="NCBI Taxonomy" id="57060"/>
    <lineage>
        <taxon>Eukaryota</taxon>
        <taxon>Metazoa</taxon>
        <taxon>Chordata</taxon>
        <taxon>Craniata</taxon>
        <taxon>Vertebrata</taxon>
        <taxon>Euteleostomi</taxon>
        <taxon>Amphibia</taxon>
        <taxon>Batrachia</taxon>
        <taxon>Anura</taxon>
        <taxon>Neobatrachia</taxon>
        <taxon>Hyloidea</taxon>
        <taxon>Eleutherodactylidae</taxon>
        <taxon>Eleutherodactylinae</taxon>
        <taxon>Eleutherodactylus</taxon>
        <taxon>Eleutherodactylus</taxon>
    </lineage>
</organism>
<reference evidence="1" key="1">
    <citation type="thesis" date="2020" institute="ProQuest LLC" country="789 East Eisenhower Parkway, Ann Arbor, MI, USA">
        <title>Comparative Genomics and Chromosome Evolution.</title>
        <authorList>
            <person name="Mudd A.B."/>
        </authorList>
    </citation>
    <scope>NUCLEOTIDE SEQUENCE</scope>
    <source>
        <strain evidence="1">HN-11 Male</strain>
        <tissue evidence="1">Kidney and liver</tissue>
    </source>
</reference>
<comment type="caution">
    <text evidence="1">The sequence shown here is derived from an EMBL/GenBank/DDBJ whole genome shotgun (WGS) entry which is preliminary data.</text>
</comment>
<dbReference type="AlphaFoldDB" id="A0A8J6FJG3"/>
<gene>
    <name evidence="1" type="ORF">GDO78_005215</name>
</gene>
<dbReference type="Proteomes" id="UP000770717">
    <property type="component" value="Unassembled WGS sequence"/>
</dbReference>
<evidence type="ECO:0000313" key="1">
    <source>
        <dbReference type="EMBL" id="KAG9489102.1"/>
    </source>
</evidence>
<protein>
    <submittedName>
        <fullName evidence="1">Uncharacterized protein</fullName>
    </submittedName>
</protein>
<accession>A0A8J6FJG3</accession>